<protein>
    <submittedName>
        <fullName evidence="1">Uncharacterized protein</fullName>
    </submittedName>
</protein>
<organism evidence="1 2">
    <name type="scientific">Planctomyces bekefii</name>
    <dbReference type="NCBI Taxonomy" id="1653850"/>
    <lineage>
        <taxon>Bacteria</taxon>
        <taxon>Pseudomonadati</taxon>
        <taxon>Planctomycetota</taxon>
        <taxon>Planctomycetia</taxon>
        <taxon>Planctomycetales</taxon>
        <taxon>Planctomycetaceae</taxon>
        <taxon>Planctomyces</taxon>
    </lineage>
</organism>
<dbReference type="Proteomes" id="UP000321083">
    <property type="component" value="Unassembled WGS sequence"/>
</dbReference>
<proteinExistence type="predicted"/>
<reference evidence="1 2" key="1">
    <citation type="submission" date="2019-08" db="EMBL/GenBank/DDBJ databases">
        <title>100 year-old enigma solved: identification of Planctomyces bekefii, the type genus and species of the phylum Planctomycetes.</title>
        <authorList>
            <person name="Svetlana D.N."/>
            <person name="Overmann J."/>
        </authorList>
    </citation>
    <scope>NUCLEOTIDE SEQUENCE [LARGE SCALE GENOMIC DNA]</scope>
    <source>
        <strain evidence="1">Phe10_nw2017</strain>
    </source>
</reference>
<dbReference type="AlphaFoldDB" id="A0A5C6M348"/>
<comment type="caution">
    <text evidence="1">The sequence shown here is derived from an EMBL/GenBank/DDBJ whole genome shotgun (WGS) entry which is preliminary data.</text>
</comment>
<gene>
    <name evidence="1" type="ORF">E3A20_23490</name>
</gene>
<feature type="non-terminal residue" evidence="1">
    <location>
        <position position="1"/>
    </location>
</feature>
<keyword evidence="2" id="KW-1185">Reference proteome</keyword>
<reference evidence="1 2" key="2">
    <citation type="submission" date="2019-08" db="EMBL/GenBank/DDBJ databases">
        <authorList>
            <person name="Henke P."/>
        </authorList>
    </citation>
    <scope>NUCLEOTIDE SEQUENCE [LARGE SCALE GENOMIC DNA]</scope>
    <source>
        <strain evidence="1">Phe10_nw2017</strain>
    </source>
</reference>
<evidence type="ECO:0000313" key="2">
    <source>
        <dbReference type="Proteomes" id="UP000321083"/>
    </source>
</evidence>
<evidence type="ECO:0000313" key="1">
    <source>
        <dbReference type="EMBL" id="TWW08519.1"/>
    </source>
</evidence>
<dbReference type="EMBL" id="SRHE01000625">
    <property type="protein sequence ID" value="TWW08519.1"/>
    <property type="molecule type" value="Genomic_DNA"/>
</dbReference>
<sequence>ALAGALAANNNALATNNHAVCPAALPAVNTVVLLGDFEAATCVLAAGTAPVPVSRRACLVQFSLSLTSPFTSASRTVRARAVAVWDPAVTPNRSRLVSLSAVTCP</sequence>
<accession>A0A5C6M348</accession>
<name>A0A5C6M348_9PLAN</name>